<dbReference type="EMBL" id="JBBKZU010000023">
    <property type="protein sequence ID" value="MEJ8815749.1"/>
    <property type="molecule type" value="Genomic_DNA"/>
</dbReference>
<feature type="transmembrane region" description="Helical" evidence="5">
    <location>
        <begin position="53"/>
        <end position="74"/>
    </location>
</feature>
<evidence type="ECO:0000256" key="2">
    <source>
        <dbReference type="ARBA" id="ARBA00022692"/>
    </source>
</evidence>
<feature type="transmembrane region" description="Helical" evidence="5">
    <location>
        <begin position="12"/>
        <end position="41"/>
    </location>
</feature>
<reference evidence="7 8" key="1">
    <citation type="submission" date="2024-03" db="EMBL/GenBank/DDBJ databases">
        <title>Novel species of the genus Variovorax.</title>
        <authorList>
            <person name="Liu Q."/>
            <person name="Xin Y.-H."/>
        </authorList>
    </citation>
    <scope>NUCLEOTIDE SEQUENCE [LARGE SCALE GENOMIC DNA]</scope>
    <source>
        <strain evidence="7 8">KACC 18899</strain>
    </source>
</reference>
<proteinExistence type="predicted"/>
<dbReference type="PANTHER" id="PTHR37422">
    <property type="entry name" value="TEICHURONIC ACID BIOSYNTHESIS PROTEIN TUAE"/>
    <property type="match status" value="1"/>
</dbReference>
<evidence type="ECO:0000256" key="4">
    <source>
        <dbReference type="ARBA" id="ARBA00023136"/>
    </source>
</evidence>
<dbReference type="PANTHER" id="PTHR37422:SF13">
    <property type="entry name" value="LIPOPOLYSACCHARIDE BIOSYNTHESIS PROTEIN PA4999-RELATED"/>
    <property type="match status" value="1"/>
</dbReference>
<keyword evidence="2 5" id="KW-0812">Transmembrane</keyword>
<feature type="transmembrane region" description="Helical" evidence="5">
    <location>
        <begin position="176"/>
        <end position="193"/>
    </location>
</feature>
<feature type="transmembrane region" description="Helical" evidence="5">
    <location>
        <begin position="104"/>
        <end position="126"/>
    </location>
</feature>
<evidence type="ECO:0000256" key="1">
    <source>
        <dbReference type="ARBA" id="ARBA00004141"/>
    </source>
</evidence>
<accession>A0ABU8VS55</accession>
<gene>
    <name evidence="7" type="ORF">WKW77_32125</name>
</gene>
<feature type="transmembrane region" description="Helical" evidence="5">
    <location>
        <begin position="315"/>
        <end position="341"/>
    </location>
</feature>
<protein>
    <submittedName>
        <fullName evidence="7">O-antigen ligase family protein</fullName>
    </submittedName>
</protein>
<organism evidence="7 8">
    <name type="scientific">Variovorax ureilyticus</name>
    <dbReference type="NCBI Taxonomy" id="1836198"/>
    <lineage>
        <taxon>Bacteria</taxon>
        <taxon>Pseudomonadati</taxon>
        <taxon>Pseudomonadota</taxon>
        <taxon>Betaproteobacteria</taxon>
        <taxon>Burkholderiales</taxon>
        <taxon>Comamonadaceae</taxon>
        <taxon>Variovorax</taxon>
    </lineage>
</organism>
<keyword evidence="3 5" id="KW-1133">Transmembrane helix</keyword>
<feature type="transmembrane region" description="Helical" evidence="5">
    <location>
        <begin position="146"/>
        <end position="164"/>
    </location>
</feature>
<comment type="caution">
    <text evidence="7">The sequence shown here is derived from an EMBL/GenBank/DDBJ whole genome shotgun (WGS) entry which is preliminary data.</text>
</comment>
<evidence type="ECO:0000259" key="6">
    <source>
        <dbReference type="Pfam" id="PF04932"/>
    </source>
</evidence>
<keyword evidence="8" id="KW-1185">Reference proteome</keyword>
<evidence type="ECO:0000256" key="5">
    <source>
        <dbReference type="SAM" id="Phobius"/>
    </source>
</evidence>
<evidence type="ECO:0000313" key="8">
    <source>
        <dbReference type="Proteomes" id="UP001365846"/>
    </source>
</evidence>
<sequence length="410" mass="44828">MKSNIVRPAAMFWGLTVFMPVGVTYVAAVLLLITLLASGGLRERALRLRGNPMWWPVVFYVAWTLIVLAIGPHYPQTGSNLGHGLRIAATVLMALALTEDEAIWALRGFWIIGLVNIVMIGLYYSVGFPVLEPWRGVLILVGNKSISNALLFTIMAATAVVFGLKSLMEHRPWRVLAALALVLAVVAIITLTLVSRTSLLALLIASAAACVHKWRRQLKLLAVAMVIGGAVVAVGLWNSPGVQQKFELGMQELEAAQAGSVSEGSWVVRYYMYRDTARMIIDRPIAGWGIGGWTEQWHLRGPKLLADYNMPHNDFLWMGSQAGVPGSLCLLAIVLTAIWLAWRRDDVAGRYAFVATLILLVATSLNSALRDAQIGLSILWVSMVYLRLAQAPGDSWRGLLPQSLAARLQA</sequence>
<feature type="transmembrane region" description="Helical" evidence="5">
    <location>
        <begin position="220"/>
        <end position="237"/>
    </location>
</feature>
<dbReference type="InterPro" id="IPR007016">
    <property type="entry name" value="O-antigen_ligase-rel_domated"/>
</dbReference>
<dbReference type="GO" id="GO:0016874">
    <property type="term" value="F:ligase activity"/>
    <property type="evidence" value="ECO:0007669"/>
    <property type="project" value="UniProtKB-KW"/>
</dbReference>
<keyword evidence="7" id="KW-0436">Ligase</keyword>
<dbReference type="Proteomes" id="UP001365846">
    <property type="component" value="Unassembled WGS sequence"/>
</dbReference>
<dbReference type="Pfam" id="PF04932">
    <property type="entry name" value="Wzy_C"/>
    <property type="match status" value="1"/>
</dbReference>
<comment type="subcellular location">
    <subcellularLocation>
        <location evidence="1">Membrane</location>
        <topology evidence="1">Multi-pass membrane protein</topology>
    </subcellularLocation>
</comment>
<evidence type="ECO:0000256" key="3">
    <source>
        <dbReference type="ARBA" id="ARBA00022989"/>
    </source>
</evidence>
<name>A0ABU8VS55_9BURK</name>
<feature type="transmembrane region" description="Helical" evidence="5">
    <location>
        <begin position="348"/>
        <end position="366"/>
    </location>
</feature>
<feature type="domain" description="O-antigen ligase-related" evidence="6">
    <location>
        <begin position="182"/>
        <end position="331"/>
    </location>
</feature>
<keyword evidence="4 5" id="KW-0472">Membrane</keyword>
<dbReference type="InterPro" id="IPR051533">
    <property type="entry name" value="WaaL-like"/>
</dbReference>
<evidence type="ECO:0000313" key="7">
    <source>
        <dbReference type="EMBL" id="MEJ8815749.1"/>
    </source>
</evidence>
<dbReference type="RefSeq" id="WP_340360947.1">
    <property type="nucleotide sequence ID" value="NZ_JBBKZU010000023.1"/>
</dbReference>